<organism evidence="2 3">
    <name type="scientific">Vespula vulgaris</name>
    <name type="common">Yellow jacket</name>
    <name type="synonym">Wasp</name>
    <dbReference type="NCBI Taxonomy" id="7454"/>
    <lineage>
        <taxon>Eukaryota</taxon>
        <taxon>Metazoa</taxon>
        <taxon>Ecdysozoa</taxon>
        <taxon>Arthropoda</taxon>
        <taxon>Hexapoda</taxon>
        <taxon>Insecta</taxon>
        <taxon>Pterygota</taxon>
        <taxon>Neoptera</taxon>
        <taxon>Endopterygota</taxon>
        <taxon>Hymenoptera</taxon>
        <taxon>Apocrita</taxon>
        <taxon>Aculeata</taxon>
        <taxon>Vespoidea</taxon>
        <taxon>Vespidae</taxon>
        <taxon>Vespinae</taxon>
        <taxon>Vespula</taxon>
    </lineage>
</organism>
<dbReference type="AlphaFoldDB" id="A0A834K4F9"/>
<accession>A0A834K4F9</accession>
<evidence type="ECO:0000256" key="1">
    <source>
        <dbReference type="SAM" id="MobiDB-lite"/>
    </source>
</evidence>
<reference evidence="2" key="1">
    <citation type="journal article" date="2020" name="G3 (Bethesda)">
        <title>High-Quality Assemblies for Three Invasive Social Wasps from the &lt;i&gt;Vespula&lt;/i&gt; Genus.</title>
        <authorList>
            <person name="Harrop T.W.R."/>
            <person name="Guhlin J."/>
            <person name="McLaughlin G.M."/>
            <person name="Permina E."/>
            <person name="Stockwell P."/>
            <person name="Gilligan J."/>
            <person name="Le Lec M.F."/>
            <person name="Gruber M.A.M."/>
            <person name="Quinn O."/>
            <person name="Lovegrove M."/>
            <person name="Duncan E.J."/>
            <person name="Remnant E.J."/>
            <person name="Van Eeckhoven J."/>
            <person name="Graham B."/>
            <person name="Knapp R.A."/>
            <person name="Langford K.W."/>
            <person name="Kronenberg Z."/>
            <person name="Press M.O."/>
            <person name="Eacker S.M."/>
            <person name="Wilson-Rankin E.E."/>
            <person name="Purcell J."/>
            <person name="Lester P.J."/>
            <person name="Dearden P.K."/>
        </authorList>
    </citation>
    <scope>NUCLEOTIDE SEQUENCE</scope>
    <source>
        <strain evidence="2">Marl-1</strain>
    </source>
</reference>
<evidence type="ECO:0000313" key="2">
    <source>
        <dbReference type="EMBL" id="KAF7400254.1"/>
    </source>
</evidence>
<feature type="compositionally biased region" description="Low complexity" evidence="1">
    <location>
        <begin position="14"/>
        <end position="24"/>
    </location>
</feature>
<sequence length="80" mass="9119">MQARRQGGVDSRDTSSTTTKMPTTWSIVERLSKLLGQRALTKSVEGKRRTRDSNYLETRPRVDDTPEGKAAEEDGRRWLP</sequence>
<gene>
    <name evidence="2" type="ORF">HZH66_005438</name>
</gene>
<feature type="compositionally biased region" description="Basic and acidic residues" evidence="1">
    <location>
        <begin position="44"/>
        <end position="80"/>
    </location>
</feature>
<comment type="caution">
    <text evidence="2">The sequence shown here is derived from an EMBL/GenBank/DDBJ whole genome shotgun (WGS) entry which is preliminary data.</text>
</comment>
<name>A0A834K4F9_VESVU</name>
<proteinExistence type="predicted"/>
<dbReference type="EMBL" id="JACSEA010000005">
    <property type="protein sequence ID" value="KAF7400254.1"/>
    <property type="molecule type" value="Genomic_DNA"/>
</dbReference>
<keyword evidence="3" id="KW-1185">Reference proteome</keyword>
<protein>
    <submittedName>
        <fullName evidence="2">Uncharacterized protein</fullName>
    </submittedName>
</protein>
<feature type="region of interest" description="Disordered" evidence="1">
    <location>
        <begin position="1"/>
        <end position="24"/>
    </location>
</feature>
<dbReference type="Proteomes" id="UP000614350">
    <property type="component" value="Unassembled WGS sequence"/>
</dbReference>
<evidence type="ECO:0000313" key="3">
    <source>
        <dbReference type="Proteomes" id="UP000614350"/>
    </source>
</evidence>
<feature type="region of interest" description="Disordered" evidence="1">
    <location>
        <begin position="39"/>
        <end position="80"/>
    </location>
</feature>